<dbReference type="PROSITE" id="PS50137">
    <property type="entry name" value="DS_RBD"/>
    <property type="match status" value="1"/>
</dbReference>
<dbReference type="Pfam" id="PF00636">
    <property type="entry name" value="Ribonuclease_3"/>
    <property type="match status" value="1"/>
</dbReference>
<evidence type="ECO:0000313" key="12">
    <source>
        <dbReference type="EMBL" id="KAA0038237.1"/>
    </source>
</evidence>
<name>A0A5A7T9E2_CUCMM</name>
<sequence>MLLSVGLDVNTKFRCYIIFLQSLKGFVRDEAFDPQKWDIPGDTHEVSQLREVVLSSGRKVYVRRKRKIKGKRIADVVEALIGAYLSTGGERAAIQFLNRIGIELNFDFVPYERPFRVDAHKLINVGHVESLLKYTFNDRSLLLEALTHGSYMLPEIPRCYQVTLILAYIEVIKYLLIVNNEIICMQRLEFLGDSVLDYAITVHLYNKYPGMTPELLTDMRSASVNNDCYSRTALKAQLHKSILHCSHDLHKHISSTLHNFEMLSSEATYGWESEISFPKVLGDVIESLAGAIYVDSGYDKEKVFGCIRPLLEPLVSPETLKKHPRRELNELCQKEKYNLKKTVTSRVNGRSHVTVEVEVNGRIFKHTAISLDRETGKKVASKEVLKSLKESYPMVLYFPCSIL</sequence>
<dbReference type="Gene3D" id="1.10.1520.10">
    <property type="entry name" value="Ribonuclease III domain"/>
    <property type="match status" value="2"/>
</dbReference>
<dbReference type="OrthoDB" id="6513042at2759"/>
<dbReference type="GO" id="GO:0005737">
    <property type="term" value="C:cytoplasm"/>
    <property type="evidence" value="ECO:0007669"/>
    <property type="project" value="TreeGrafter"/>
</dbReference>
<dbReference type="InterPro" id="IPR014720">
    <property type="entry name" value="dsRBD_dom"/>
</dbReference>
<reference evidence="12 13" key="1">
    <citation type="submission" date="2019-08" db="EMBL/GenBank/DDBJ databases">
        <title>Draft genome sequences of two oriental melons (Cucumis melo L. var makuwa).</title>
        <authorList>
            <person name="Kwon S.-Y."/>
        </authorList>
    </citation>
    <scope>NUCLEOTIDE SEQUENCE [LARGE SCALE GENOMIC DNA]</scope>
    <source>
        <strain evidence="13">cv. SW 3</strain>
        <tissue evidence="12">Leaf</tissue>
    </source>
</reference>
<feature type="domain" description="RNase III" evidence="11">
    <location>
        <begin position="125"/>
        <end position="297"/>
    </location>
</feature>
<dbReference type="STRING" id="1194695.A0A5A7T9E2"/>
<dbReference type="GO" id="GO:0030422">
    <property type="term" value="P:siRNA processing"/>
    <property type="evidence" value="ECO:0007669"/>
    <property type="project" value="TreeGrafter"/>
</dbReference>
<dbReference type="GO" id="GO:0004525">
    <property type="term" value="F:ribonuclease III activity"/>
    <property type="evidence" value="ECO:0007669"/>
    <property type="project" value="InterPro"/>
</dbReference>
<keyword evidence="8 9" id="KW-0694">RNA-binding</keyword>
<dbReference type="InterPro" id="IPR036389">
    <property type="entry name" value="RNase_III_sf"/>
</dbReference>
<dbReference type="Proteomes" id="UP000321393">
    <property type="component" value="Unassembled WGS sequence"/>
</dbReference>
<dbReference type="GO" id="GO:0005634">
    <property type="term" value="C:nucleus"/>
    <property type="evidence" value="ECO:0007669"/>
    <property type="project" value="TreeGrafter"/>
</dbReference>
<proteinExistence type="predicted"/>
<evidence type="ECO:0000259" key="11">
    <source>
        <dbReference type="PROSITE" id="PS50142"/>
    </source>
</evidence>
<dbReference type="PANTHER" id="PTHR14950:SF70">
    <property type="entry name" value="ENDORIBONUCLEASE DICER HOMOLOG 2"/>
    <property type="match status" value="1"/>
</dbReference>
<dbReference type="PROSITE" id="PS50142">
    <property type="entry name" value="RNASE_3_2"/>
    <property type="match status" value="1"/>
</dbReference>
<dbReference type="PROSITE" id="PS00517">
    <property type="entry name" value="RNASE_3_1"/>
    <property type="match status" value="1"/>
</dbReference>
<comment type="cofactor">
    <cofactor evidence="2">
        <name>Mg(2+)</name>
        <dbReference type="ChEBI" id="CHEBI:18420"/>
    </cofactor>
</comment>
<evidence type="ECO:0000256" key="3">
    <source>
        <dbReference type="ARBA" id="ARBA00022722"/>
    </source>
</evidence>
<evidence type="ECO:0000256" key="8">
    <source>
        <dbReference type="ARBA" id="ARBA00022884"/>
    </source>
</evidence>
<dbReference type="EMBL" id="SSTE01018746">
    <property type="protein sequence ID" value="KAA0038237.1"/>
    <property type="molecule type" value="Genomic_DNA"/>
</dbReference>
<evidence type="ECO:0000259" key="10">
    <source>
        <dbReference type="PROSITE" id="PS50137"/>
    </source>
</evidence>
<dbReference type="FunFam" id="1.10.1520.10:FF:000004">
    <property type="entry name" value="Endoribonuclease dicer-like 1"/>
    <property type="match status" value="1"/>
</dbReference>
<evidence type="ECO:0000256" key="4">
    <source>
        <dbReference type="ARBA" id="ARBA00022723"/>
    </source>
</evidence>
<keyword evidence="4" id="KW-0479">Metal-binding</keyword>
<keyword evidence="3" id="KW-0540">Nuclease</keyword>
<keyword evidence="7" id="KW-0460">Magnesium</keyword>
<evidence type="ECO:0000256" key="2">
    <source>
        <dbReference type="ARBA" id="ARBA00001946"/>
    </source>
</evidence>
<protein>
    <submittedName>
        <fullName evidence="12">Endoribonuclease Dicer-like protein 2 isoform X1</fullName>
    </submittedName>
</protein>
<evidence type="ECO:0000313" key="13">
    <source>
        <dbReference type="Proteomes" id="UP000321393"/>
    </source>
</evidence>
<feature type="domain" description="DRBM" evidence="10">
    <location>
        <begin position="323"/>
        <end position="390"/>
    </location>
</feature>
<dbReference type="GO" id="GO:0003723">
    <property type="term" value="F:RNA binding"/>
    <property type="evidence" value="ECO:0007669"/>
    <property type="project" value="UniProtKB-UniRule"/>
</dbReference>
<dbReference type="GO" id="GO:0046872">
    <property type="term" value="F:metal ion binding"/>
    <property type="evidence" value="ECO:0007669"/>
    <property type="project" value="UniProtKB-KW"/>
</dbReference>
<comment type="caution">
    <text evidence="12">The sequence shown here is derived from an EMBL/GenBank/DDBJ whole genome shotgun (WGS) entry which is preliminary data.</text>
</comment>
<evidence type="ECO:0000256" key="1">
    <source>
        <dbReference type="ARBA" id="ARBA00001936"/>
    </source>
</evidence>
<evidence type="ECO:0000256" key="7">
    <source>
        <dbReference type="ARBA" id="ARBA00022842"/>
    </source>
</evidence>
<dbReference type="AlphaFoldDB" id="A0A5A7T9E2"/>
<dbReference type="SUPFAM" id="SSF69065">
    <property type="entry name" value="RNase III domain-like"/>
    <property type="match status" value="2"/>
</dbReference>
<evidence type="ECO:0000256" key="6">
    <source>
        <dbReference type="ARBA" id="ARBA00022801"/>
    </source>
</evidence>
<evidence type="ECO:0000256" key="5">
    <source>
        <dbReference type="ARBA" id="ARBA00022759"/>
    </source>
</evidence>
<comment type="cofactor">
    <cofactor evidence="1">
        <name>Mn(2+)</name>
        <dbReference type="ChEBI" id="CHEBI:29035"/>
    </cofactor>
</comment>
<dbReference type="SMART" id="SM00535">
    <property type="entry name" value="RIBOc"/>
    <property type="match status" value="1"/>
</dbReference>
<dbReference type="InterPro" id="IPR000999">
    <property type="entry name" value="RNase_III_dom"/>
</dbReference>
<keyword evidence="5" id="KW-0255">Endonuclease</keyword>
<accession>A0A5A7T9E2</accession>
<organism evidence="12 13">
    <name type="scientific">Cucumis melo var. makuwa</name>
    <name type="common">Oriental melon</name>
    <dbReference type="NCBI Taxonomy" id="1194695"/>
    <lineage>
        <taxon>Eukaryota</taxon>
        <taxon>Viridiplantae</taxon>
        <taxon>Streptophyta</taxon>
        <taxon>Embryophyta</taxon>
        <taxon>Tracheophyta</taxon>
        <taxon>Spermatophyta</taxon>
        <taxon>Magnoliopsida</taxon>
        <taxon>eudicotyledons</taxon>
        <taxon>Gunneridae</taxon>
        <taxon>Pentapetalae</taxon>
        <taxon>rosids</taxon>
        <taxon>fabids</taxon>
        <taxon>Cucurbitales</taxon>
        <taxon>Cucurbitaceae</taxon>
        <taxon>Benincaseae</taxon>
        <taxon>Cucumis</taxon>
    </lineage>
</organism>
<gene>
    <name evidence="12" type="ORF">E6C27_scaffold270G00810</name>
</gene>
<dbReference type="CDD" id="cd00593">
    <property type="entry name" value="RIBOc"/>
    <property type="match status" value="1"/>
</dbReference>
<dbReference type="PANTHER" id="PTHR14950">
    <property type="entry name" value="DICER-RELATED"/>
    <property type="match status" value="1"/>
</dbReference>
<evidence type="ECO:0000256" key="9">
    <source>
        <dbReference type="PROSITE-ProRule" id="PRU00266"/>
    </source>
</evidence>
<keyword evidence="6" id="KW-0378">Hydrolase</keyword>
<dbReference type="Gene3D" id="3.30.160.20">
    <property type="match status" value="1"/>
</dbReference>
<dbReference type="SUPFAM" id="SSF54768">
    <property type="entry name" value="dsRNA-binding domain-like"/>
    <property type="match status" value="1"/>
</dbReference>